<organism evidence="16 17">
    <name type="scientific">Agrocybe pediades</name>
    <dbReference type="NCBI Taxonomy" id="84607"/>
    <lineage>
        <taxon>Eukaryota</taxon>
        <taxon>Fungi</taxon>
        <taxon>Dikarya</taxon>
        <taxon>Basidiomycota</taxon>
        <taxon>Agaricomycotina</taxon>
        <taxon>Agaricomycetes</taxon>
        <taxon>Agaricomycetidae</taxon>
        <taxon>Agaricales</taxon>
        <taxon>Agaricineae</taxon>
        <taxon>Strophariaceae</taxon>
        <taxon>Agrocybe</taxon>
    </lineage>
</organism>
<sequence>MDGNQLDRKPTNSAPRLSSTSYVYPVKSLLEGRIRPHPLPSNQASRSSDNVAALFDASQQPDSPTSDALKGHERPEAIDDSLKSSLSASLRKGKGTRKRAASTSSVPSTSSREEDKRPTPPSTRRKKSKTKNSNNYSHFPAGHNPYFPHTFSSVLEGQSKSYLAAASSSTTPLDNMTSDMSAGHVLGHLTRLSDYHTSDGQLLSMAAGSTFSYNPLTPSQTRPSENRSTVLDTPLAEVPMDIDVEVKGATRQGPPEGLVQGSLDCQFLPDPLATPVALYPGQDQNATHDQVMKGQEEAEEAAVENELLPFNPSLYGIVHLPPLPSSGSNSERTPSTTSSSLKNPSNMNRFLAATSSRSYSGSATGSSSYYTPRTDSGGQASLSGQSSRNSKKESENISNDGIGSSGGTGSLSSDDPYFSVRFRSMQDENGNHVVVGREGELVRCEDEPIRTPGAVQGFGVLVALDELEDCLAVRQVSENCTELLGLPPRYLFGLECFTEILPPDQADILWDKIEFLSDPSLQWEEEEEGGPQVFLLSGYGSPGSALPHEPNSVDGKRLWTCWCAAHRAPNNSSQNPASQGMIILEFELERDTMNPLYPPLQTTSSSPSAGTSTSSEQASINTPIGTSSSLGSEERLDRNSPLLGSDQSTAGKSSRSGSTPSLSNSYATEPTNLPSSYDSTYGLDGDDSWLPSAEAIMASTTSRSRPLPALERLRRMTRDASSYGTTEGAQPTSSRPRRGGPRATRGNSAIGMMDIFAVIAQINEQLGASPDLETFLEVVVGVVKDLTQFHRTMVYRFDELWNGQVVAELVDWSQSHDLFRGLHFPSTDIPAQARQLYMLNKVRLLYNCSQPTARIVVRSKEDLETPLDMTHCYLRAMSPIHITYLQNMGVRASMSISLMAFGQLWGLVTCHSYGPYGMRVSFPVRQMLRLLSQSISKNIERLSYAQRLHTRKLINTMASEQHPTGYIVSNADDLLSLFDADFGILVIGEGAKILGPNQHGQEILIMAEYLRLKQFENIQASQSVIKDFPDLEWSSGFEVIAGLLYVPLSSGGKDFIALLRRGQPRQVKWAGKPYKEGSGEGSVLEPRKSFRTWSETVAGRARAWTEEQLQTAGVLALVYGKFIEVWREKESALQTTKLTNLLLSNASHEVRTPLNHIINYLEMAMNGPLDGETRDNLSKSHAASKSLLFTINDLLDLTRLETGNETSFNEPFNLHFTIEEAAHLYRREAERRDIRFILDLSQSPTIVVGDAKKIRTVVQNLTANALKYTTSGSITVACRTFEEPEGLRSMNQTAVEICVSDTGCGIPPGKLESIFREFEQVESSDSRPSDDPGVGLGLAVVARIVEQLGGQLRVDSTVNTGSAFSFLIPLSLSTEADKTDSIASSLSPEAGGHVARSRVPSTAEKDIEQLVNALSSSHMSFTSKSSSTSGRMEESVHSRPKMGSRRTSSNIAELATESGPSSQRIEWHPKSTTLSLPASSNASASQSSTTQIRDDASSGKLRILIVEDNDINRTILAKRLTLNGHTVVNTTNGQEGLDKVISDRAFDLVLMDIQMPILNGFEATRRIRDLEVQEQSKGLTPRSTRRLSQILNGRIPIFAVSASLLEQQRDDLSEHGLDGWILKPIDFKRLNVILKGITDPEQRHKDVYHPGCSWEAGGWLKNRSERDQDHPMSSAD</sequence>
<dbReference type="PROSITE" id="PS50109">
    <property type="entry name" value="HIS_KIN"/>
    <property type="match status" value="1"/>
</dbReference>
<proteinExistence type="predicted"/>
<dbReference type="SUPFAM" id="SSF55785">
    <property type="entry name" value="PYP-like sensor domain (PAS domain)"/>
    <property type="match status" value="1"/>
</dbReference>
<evidence type="ECO:0000256" key="12">
    <source>
        <dbReference type="SAM" id="MobiDB-lite"/>
    </source>
</evidence>
<feature type="region of interest" description="Disordered" evidence="12">
    <location>
        <begin position="594"/>
        <end position="679"/>
    </location>
</feature>
<dbReference type="SMART" id="SM00388">
    <property type="entry name" value="HisKA"/>
    <property type="match status" value="1"/>
</dbReference>
<feature type="compositionally biased region" description="Basic and acidic residues" evidence="12">
    <location>
        <begin position="69"/>
        <end position="82"/>
    </location>
</feature>
<dbReference type="Pfam" id="PF00512">
    <property type="entry name" value="HisKA"/>
    <property type="match status" value="1"/>
</dbReference>
<keyword evidence="7" id="KW-0067">ATP-binding</keyword>
<evidence type="ECO:0000256" key="9">
    <source>
        <dbReference type="ARBA" id="ARBA00023012"/>
    </source>
</evidence>
<evidence type="ECO:0000256" key="2">
    <source>
        <dbReference type="ARBA" id="ARBA00022553"/>
    </source>
</evidence>
<keyword evidence="17" id="KW-1185">Reference proteome</keyword>
<dbReference type="Gene3D" id="3.30.450.20">
    <property type="entry name" value="PAS domain"/>
    <property type="match status" value="1"/>
</dbReference>
<feature type="compositionally biased region" description="Polar residues" evidence="12">
    <location>
        <begin position="40"/>
        <end position="50"/>
    </location>
</feature>
<feature type="compositionally biased region" description="Polar residues" evidence="12">
    <location>
        <begin position="325"/>
        <end position="348"/>
    </location>
</feature>
<dbReference type="PROSITE" id="PS50046">
    <property type="entry name" value="PHYTOCHROME_2"/>
    <property type="match status" value="1"/>
</dbReference>
<feature type="compositionally biased region" description="Basic residues" evidence="12">
    <location>
        <begin position="91"/>
        <end position="100"/>
    </location>
</feature>
<feature type="region of interest" description="Disordered" evidence="12">
    <location>
        <begin position="321"/>
        <end position="411"/>
    </location>
</feature>
<dbReference type="Pfam" id="PF01590">
    <property type="entry name" value="GAF"/>
    <property type="match status" value="1"/>
</dbReference>
<dbReference type="InterPro" id="IPR011006">
    <property type="entry name" value="CheY-like_superfamily"/>
</dbReference>
<dbReference type="Gene3D" id="1.10.287.130">
    <property type="match status" value="1"/>
</dbReference>
<dbReference type="InterPro" id="IPR029016">
    <property type="entry name" value="GAF-like_dom_sf"/>
</dbReference>
<dbReference type="SMART" id="SM00387">
    <property type="entry name" value="HATPase_c"/>
    <property type="match status" value="1"/>
</dbReference>
<feature type="modified residue" description="4-aspartylphosphate" evidence="11">
    <location>
        <position position="1552"/>
    </location>
</feature>
<dbReference type="CDD" id="cd17546">
    <property type="entry name" value="REC_hyHK_CKI1_RcsC-like"/>
    <property type="match status" value="1"/>
</dbReference>
<evidence type="ECO:0000256" key="3">
    <source>
        <dbReference type="ARBA" id="ARBA00022606"/>
    </source>
</evidence>
<evidence type="ECO:0008006" key="18">
    <source>
        <dbReference type="Google" id="ProtNLM"/>
    </source>
</evidence>
<keyword evidence="8" id="KW-0157">Chromophore</keyword>
<dbReference type="InterPro" id="IPR016132">
    <property type="entry name" value="Phyto_chromo_attachment"/>
</dbReference>
<dbReference type="InterPro" id="IPR013654">
    <property type="entry name" value="PAS_2"/>
</dbReference>
<dbReference type="PANTHER" id="PTHR43065:SF10">
    <property type="entry name" value="PEROXIDE STRESS-ACTIVATED HISTIDINE KINASE MAK3"/>
    <property type="match status" value="1"/>
</dbReference>
<name>A0A8H4QVU2_9AGAR</name>
<feature type="domain" description="Phytochrome chromophore attachment site" evidence="13">
    <location>
        <begin position="771"/>
        <end position="933"/>
    </location>
</feature>
<dbReference type="InterPro" id="IPR005467">
    <property type="entry name" value="His_kinase_dom"/>
</dbReference>
<keyword evidence="2 11" id="KW-0597">Phosphoprotein</keyword>
<feature type="region of interest" description="Disordered" evidence="12">
    <location>
        <begin position="1418"/>
        <end position="1493"/>
    </location>
</feature>
<keyword evidence="9" id="KW-0902">Two-component regulatory system</keyword>
<evidence type="ECO:0000259" key="15">
    <source>
        <dbReference type="PROSITE" id="PS50110"/>
    </source>
</evidence>
<dbReference type="InterPro" id="IPR003661">
    <property type="entry name" value="HisK_dim/P_dom"/>
</dbReference>
<dbReference type="GO" id="GO:0009584">
    <property type="term" value="P:detection of visible light"/>
    <property type="evidence" value="ECO:0007669"/>
    <property type="project" value="InterPro"/>
</dbReference>
<feature type="compositionally biased region" description="Low complexity" evidence="12">
    <location>
        <begin position="602"/>
        <end position="615"/>
    </location>
</feature>
<feature type="compositionally biased region" description="Low complexity" evidence="12">
    <location>
        <begin position="1418"/>
        <end position="1429"/>
    </location>
</feature>
<evidence type="ECO:0000256" key="11">
    <source>
        <dbReference type="PROSITE-ProRule" id="PRU00169"/>
    </source>
</evidence>
<feature type="domain" description="Response regulatory" evidence="15">
    <location>
        <begin position="1502"/>
        <end position="1638"/>
    </location>
</feature>
<keyword evidence="1" id="KW-0600">Photoreceptor protein</keyword>
<dbReference type="Pfam" id="PF08446">
    <property type="entry name" value="PAS_2"/>
    <property type="match status" value="1"/>
</dbReference>
<dbReference type="InterPro" id="IPR035965">
    <property type="entry name" value="PAS-like_dom_sf"/>
</dbReference>
<evidence type="ECO:0000256" key="5">
    <source>
        <dbReference type="ARBA" id="ARBA00022741"/>
    </source>
</evidence>
<feature type="region of interest" description="Disordered" evidence="12">
    <location>
        <begin position="716"/>
        <end position="747"/>
    </location>
</feature>
<dbReference type="Pfam" id="PF00072">
    <property type="entry name" value="Response_reg"/>
    <property type="match status" value="1"/>
</dbReference>
<dbReference type="InterPro" id="IPR043150">
    <property type="entry name" value="Phytochrome_PHY_sf"/>
</dbReference>
<keyword evidence="10" id="KW-0675">Receptor</keyword>
<feature type="compositionally biased region" description="Basic and acidic residues" evidence="12">
    <location>
        <begin position="1"/>
        <end position="10"/>
    </location>
</feature>
<dbReference type="InterPro" id="IPR004358">
    <property type="entry name" value="Sig_transdc_His_kin-like_C"/>
</dbReference>
<evidence type="ECO:0000259" key="14">
    <source>
        <dbReference type="PROSITE" id="PS50109"/>
    </source>
</evidence>
<dbReference type="Proteomes" id="UP000521872">
    <property type="component" value="Unassembled WGS sequence"/>
</dbReference>
<dbReference type="InterPro" id="IPR001789">
    <property type="entry name" value="Sig_transdc_resp-reg_receiver"/>
</dbReference>
<dbReference type="PRINTS" id="PR00344">
    <property type="entry name" value="BCTRLSENSOR"/>
</dbReference>
<dbReference type="EMBL" id="JAACJL010000030">
    <property type="protein sequence ID" value="KAF4617257.1"/>
    <property type="molecule type" value="Genomic_DNA"/>
</dbReference>
<dbReference type="CDD" id="cd00082">
    <property type="entry name" value="HisKA"/>
    <property type="match status" value="1"/>
</dbReference>
<dbReference type="Pfam" id="PF02518">
    <property type="entry name" value="HATPase_c"/>
    <property type="match status" value="1"/>
</dbReference>
<dbReference type="Gene3D" id="3.30.450.270">
    <property type="match status" value="1"/>
</dbReference>
<protein>
    <recommendedName>
        <fullName evidence="18">Phytochrome</fullName>
    </recommendedName>
</protein>
<dbReference type="SMART" id="SM00448">
    <property type="entry name" value="REC"/>
    <property type="match status" value="1"/>
</dbReference>
<dbReference type="GO" id="GO:0005524">
    <property type="term" value="F:ATP binding"/>
    <property type="evidence" value="ECO:0007669"/>
    <property type="project" value="UniProtKB-KW"/>
</dbReference>
<gene>
    <name evidence="16" type="ORF">D9613_006001</name>
</gene>
<keyword evidence="6" id="KW-0418">Kinase</keyword>
<dbReference type="GO" id="GO:0006355">
    <property type="term" value="P:regulation of DNA-templated transcription"/>
    <property type="evidence" value="ECO:0007669"/>
    <property type="project" value="InterPro"/>
</dbReference>
<dbReference type="Gene3D" id="3.30.565.10">
    <property type="entry name" value="Histidine kinase-like ATPase, C-terminal domain"/>
    <property type="match status" value="1"/>
</dbReference>
<comment type="caution">
    <text evidence="16">The sequence shown here is derived from an EMBL/GenBank/DDBJ whole genome shotgun (WGS) entry which is preliminary data.</text>
</comment>
<evidence type="ECO:0000259" key="13">
    <source>
        <dbReference type="PROSITE" id="PS50046"/>
    </source>
</evidence>
<dbReference type="InterPro" id="IPR013515">
    <property type="entry name" value="Phytochrome_cen-reg"/>
</dbReference>
<dbReference type="InterPro" id="IPR003594">
    <property type="entry name" value="HATPase_dom"/>
</dbReference>
<dbReference type="InterPro" id="IPR036097">
    <property type="entry name" value="HisK_dim/P_sf"/>
</dbReference>
<feature type="domain" description="Histidine kinase" evidence="14">
    <location>
        <begin position="1145"/>
        <end position="1372"/>
    </location>
</feature>
<evidence type="ECO:0000256" key="7">
    <source>
        <dbReference type="ARBA" id="ARBA00022840"/>
    </source>
</evidence>
<evidence type="ECO:0000256" key="1">
    <source>
        <dbReference type="ARBA" id="ARBA00022543"/>
    </source>
</evidence>
<dbReference type="SUPFAM" id="SSF52172">
    <property type="entry name" value="CheY-like"/>
    <property type="match status" value="1"/>
</dbReference>
<dbReference type="Gene3D" id="3.30.450.40">
    <property type="match status" value="1"/>
</dbReference>
<feature type="compositionally biased region" description="Polar residues" evidence="12">
    <location>
        <begin position="719"/>
        <end position="730"/>
    </location>
</feature>
<evidence type="ECO:0000256" key="8">
    <source>
        <dbReference type="ARBA" id="ARBA00022991"/>
    </source>
</evidence>
<keyword evidence="4" id="KW-0808">Transferase</keyword>
<evidence type="ECO:0000256" key="4">
    <source>
        <dbReference type="ARBA" id="ARBA00022679"/>
    </source>
</evidence>
<dbReference type="SUPFAM" id="SSF55781">
    <property type="entry name" value="GAF domain-like"/>
    <property type="match status" value="2"/>
</dbReference>
<evidence type="ECO:0000256" key="6">
    <source>
        <dbReference type="ARBA" id="ARBA00022777"/>
    </source>
</evidence>
<dbReference type="PANTHER" id="PTHR43065">
    <property type="entry name" value="SENSOR HISTIDINE KINASE"/>
    <property type="match status" value="1"/>
</dbReference>
<feature type="compositionally biased region" description="Polar residues" evidence="12">
    <location>
        <begin position="11"/>
        <end position="22"/>
    </location>
</feature>
<dbReference type="Gene3D" id="3.40.50.2300">
    <property type="match status" value="1"/>
</dbReference>
<keyword evidence="5" id="KW-0547">Nucleotide-binding</keyword>
<dbReference type="InterPro" id="IPR003018">
    <property type="entry name" value="GAF"/>
</dbReference>
<feature type="compositionally biased region" description="Polar residues" evidence="12">
    <location>
        <begin position="645"/>
        <end position="679"/>
    </location>
</feature>
<dbReference type="SUPFAM" id="SSF47384">
    <property type="entry name" value="Homodimeric domain of signal transducing histidine kinase"/>
    <property type="match status" value="1"/>
</dbReference>
<dbReference type="SUPFAM" id="SSF55874">
    <property type="entry name" value="ATPase domain of HSP90 chaperone/DNA topoisomerase II/histidine kinase"/>
    <property type="match status" value="1"/>
</dbReference>
<dbReference type="SMART" id="SM00065">
    <property type="entry name" value="GAF"/>
    <property type="match status" value="1"/>
</dbReference>
<feature type="compositionally biased region" description="Polar residues" evidence="12">
    <location>
        <begin position="616"/>
        <end position="631"/>
    </location>
</feature>
<dbReference type="GO" id="GO:0009881">
    <property type="term" value="F:photoreceptor activity"/>
    <property type="evidence" value="ECO:0007669"/>
    <property type="project" value="UniProtKB-KW"/>
</dbReference>
<dbReference type="InterPro" id="IPR036890">
    <property type="entry name" value="HATPase_C_sf"/>
</dbReference>
<reference evidence="16 17" key="1">
    <citation type="submission" date="2019-12" db="EMBL/GenBank/DDBJ databases">
        <authorList>
            <person name="Floudas D."/>
            <person name="Bentzer J."/>
            <person name="Ahren D."/>
            <person name="Johansson T."/>
            <person name="Persson P."/>
            <person name="Tunlid A."/>
        </authorList>
    </citation>
    <scope>NUCLEOTIDE SEQUENCE [LARGE SCALE GENOMIC DNA]</scope>
    <source>
        <strain evidence="16 17">CBS 102.39</strain>
    </source>
</reference>
<evidence type="ECO:0000313" key="17">
    <source>
        <dbReference type="Proteomes" id="UP000521872"/>
    </source>
</evidence>
<feature type="region of interest" description="Disordered" evidence="12">
    <location>
        <begin position="1382"/>
        <end position="1403"/>
    </location>
</feature>
<feature type="compositionally biased region" description="Polar residues" evidence="12">
    <location>
        <begin position="57"/>
        <end position="66"/>
    </location>
</feature>
<evidence type="ECO:0000313" key="16">
    <source>
        <dbReference type="EMBL" id="KAF4617257.1"/>
    </source>
</evidence>
<dbReference type="GO" id="GO:0000155">
    <property type="term" value="F:phosphorelay sensor kinase activity"/>
    <property type="evidence" value="ECO:0007669"/>
    <property type="project" value="InterPro"/>
</dbReference>
<dbReference type="Pfam" id="PF00360">
    <property type="entry name" value="PHY"/>
    <property type="match status" value="1"/>
</dbReference>
<keyword evidence="3" id="KW-0716">Sensory transduction</keyword>
<feature type="compositionally biased region" description="Low complexity" evidence="12">
    <location>
        <begin position="352"/>
        <end position="387"/>
    </location>
</feature>
<evidence type="ECO:0000256" key="10">
    <source>
        <dbReference type="ARBA" id="ARBA00023170"/>
    </source>
</evidence>
<feature type="compositionally biased region" description="Low complexity" evidence="12">
    <location>
        <begin position="1471"/>
        <end position="1491"/>
    </location>
</feature>
<dbReference type="PROSITE" id="PS50110">
    <property type="entry name" value="RESPONSE_REGULATORY"/>
    <property type="match status" value="1"/>
</dbReference>
<accession>A0A8H4QVU2</accession>
<feature type="region of interest" description="Disordered" evidence="12">
    <location>
        <begin position="1"/>
        <end position="145"/>
    </location>
</feature>